<dbReference type="Proteomes" id="UP000009175">
    <property type="component" value="Chromosome"/>
</dbReference>
<dbReference type="Gene3D" id="3.40.50.1000">
    <property type="entry name" value="HAD superfamily/HAD-like"/>
    <property type="match status" value="1"/>
</dbReference>
<protein>
    <submittedName>
        <fullName evidence="1">Hydrolase, haloacid dehalogenase-like family</fullName>
    </submittedName>
</protein>
<dbReference type="AlphaFoldDB" id="A1S2V3"/>
<reference evidence="1 2" key="1">
    <citation type="submission" date="2006-12" db="EMBL/GenBank/DDBJ databases">
        <title>Complete sequence of Shewanella amazonensis SB2B.</title>
        <authorList>
            <consortium name="US DOE Joint Genome Institute"/>
            <person name="Copeland A."/>
            <person name="Lucas S."/>
            <person name="Lapidus A."/>
            <person name="Barry K."/>
            <person name="Detter J.C."/>
            <person name="Glavina del Rio T."/>
            <person name="Hammon N."/>
            <person name="Israni S."/>
            <person name="Dalin E."/>
            <person name="Tice H."/>
            <person name="Pitluck S."/>
            <person name="Munk A.C."/>
            <person name="Brettin T."/>
            <person name="Bruce D."/>
            <person name="Han C."/>
            <person name="Tapia R."/>
            <person name="Gilna P."/>
            <person name="Schmutz J."/>
            <person name="Larimer F."/>
            <person name="Land M."/>
            <person name="Hauser L."/>
            <person name="Kyrpides N."/>
            <person name="Mikhailova N."/>
            <person name="Fredrickson J."/>
            <person name="Richardson P."/>
        </authorList>
    </citation>
    <scope>NUCLEOTIDE SEQUENCE [LARGE SCALE GENOMIC DNA]</scope>
    <source>
        <strain evidence="2">ATCC BAA-1098 / SB2B</strain>
    </source>
</reference>
<dbReference type="eggNOG" id="COG0546">
    <property type="taxonomic scope" value="Bacteria"/>
</dbReference>
<dbReference type="PANTHER" id="PTHR43885">
    <property type="entry name" value="HALOACID DEHALOGENASE-LIKE HYDROLASE"/>
    <property type="match status" value="1"/>
</dbReference>
<dbReference type="OrthoDB" id="5623813at2"/>
<dbReference type="Gene3D" id="1.10.260.80">
    <property type="match status" value="1"/>
</dbReference>
<sequence>MSRRAEYPEWLADIRAVVFDLDGTLAHSNPDFPAIRQALGLSAGEDILAHIAGLPAAKQAGAMATVHHYEMAASHRAEWIGGAAELLQFVQQKTLPTAILTRNMRQAAELTLSRLGLSVEVLLTREDAPAKPDPAGLIHIMDIWRLEPTQVLYVGDYLFDLQTARGAGCRSALYCPDGKPDYGDMADLLVPCYFELIDLWRGAE</sequence>
<dbReference type="RefSeq" id="WP_011758619.1">
    <property type="nucleotide sequence ID" value="NC_008700.1"/>
</dbReference>
<dbReference type="SUPFAM" id="SSF56784">
    <property type="entry name" value="HAD-like"/>
    <property type="match status" value="1"/>
</dbReference>
<dbReference type="InterPro" id="IPR006439">
    <property type="entry name" value="HAD-SF_hydro_IA"/>
</dbReference>
<keyword evidence="1" id="KW-0378">Hydrolase</keyword>
<dbReference type="InterPro" id="IPR036412">
    <property type="entry name" value="HAD-like_sf"/>
</dbReference>
<dbReference type="PANTHER" id="PTHR43885:SF1">
    <property type="entry name" value="SUPERFAMILY HYDROLASE, PUTATIVE (AFU_ORTHOLOGUE AFUA_4G13290)-RELATED"/>
    <property type="match status" value="1"/>
</dbReference>
<accession>A1S2V3</accession>
<gene>
    <name evidence="1" type="ordered locus">Sama_0499</name>
</gene>
<dbReference type="SFLD" id="SFLDS00003">
    <property type="entry name" value="Haloacid_Dehalogenase"/>
    <property type="match status" value="1"/>
</dbReference>
<name>A1S2V3_SHEAM</name>
<dbReference type="EMBL" id="CP000507">
    <property type="protein sequence ID" value="ABL98709.1"/>
    <property type="molecule type" value="Genomic_DNA"/>
</dbReference>
<dbReference type="InterPro" id="IPR023214">
    <property type="entry name" value="HAD_sf"/>
</dbReference>
<evidence type="ECO:0000313" key="1">
    <source>
        <dbReference type="EMBL" id="ABL98709.1"/>
    </source>
</evidence>
<evidence type="ECO:0000313" key="2">
    <source>
        <dbReference type="Proteomes" id="UP000009175"/>
    </source>
</evidence>
<dbReference type="GO" id="GO:0016787">
    <property type="term" value="F:hydrolase activity"/>
    <property type="evidence" value="ECO:0007669"/>
    <property type="project" value="UniProtKB-KW"/>
</dbReference>
<dbReference type="SFLD" id="SFLDG01129">
    <property type="entry name" value="C1.5:_HAD__Beta-PGM__Phosphata"/>
    <property type="match status" value="1"/>
</dbReference>
<dbReference type="InterPro" id="IPR041492">
    <property type="entry name" value="HAD_2"/>
</dbReference>
<organism evidence="1 2">
    <name type="scientific">Shewanella amazonensis (strain ATCC BAA-1098 / SB2B)</name>
    <dbReference type="NCBI Taxonomy" id="326297"/>
    <lineage>
        <taxon>Bacteria</taxon>
        <taxon>Pseudomonadati</taxon>
        <taxon>Pseudomonadota</taxon>
        <taxon>Gammaproteobacteria</taxon>
        <taxon>Alteromonadales</taxon>
        <taxon>Shewanellaceae</taxon>
        <taxon>Shewanella</taxon>
    </lineage>
</organism>
<proteinExistence type="predicted"/>
<keyword evidence="2" id="KW-1185">Reference proteome</keyword>
<dbReference type="NCBIfam" id="TIGR01549">
    <property type="entry name" value="HAD-SF-IA-v1"/>
    <property type="match status" value="1"/>
</dbReference>
<dbReference type="HOGENOM" id="CLU_045011_11_3_6"/>
<dbReference type="KEGG" id="saz:Sama_0499"/>
<dbReference type="Pfam" id="PF13419">
    <property type="entry name" value="HAD_2"/>
    <property type="match status" value="1"/>
</dbReference>
<dbReference type="STRING" id="326297.Sama_0499"/>